<evidence type="ECO:0000313" key="1">
    <source>
        <dbReference type="EMBL" id="SDL72893.1"/>
    </source>
</evidence>
<dbReference type="EMBL" id="FNFB01000028">
    <property type="protein sequence ID" value="SDL72893.1"/>
    <property type="molecule type" value="Genomic_DNA"/>
</dbReference>
<protein>
    <submittedName>
        <fullName evidence="1">Uncharacterized protein</fullName>
    </submittedName>
</protein>
<dbReference type="Proteomes" id="UP000198683">
    <property type="component" value="Unassembled WGS sequence"/>
</dbReference>
<dbReference type="AlphaFoldDB" id="A0A1G9MFL8"/>
<accession>A0A1G9MFL8</accession>
<dbReference type="STRING" id="683260.SAMN05421874_12815"/>
<gene>
    <name evidence="1" type="ORF">SAMN05421874_12815</name>
</gene>
<evidence type="ECO:0000313" key="2">
    <source>
        <dbReference type="Proteomes" id="UP000198683"/>
    </source>
</evidence>
<organism evidence="1 2">
    <name type="scientific">Nonomuraea maritima</name>
    <dbReference type="NCBI Taxonomy" id="683260"/>
    <lineage>
        <taxon>Bacteria</taxon>
        <taxon>Bacillati</taxon>
        <taxon>Actinomycetota</taxon>
        <taxon>Actinomycetes</taxon>
        <taxon>Streptosporangiales</taxon>
        <taxon>Streptosporangiaceae</taxon>
        <taxon>Nonomuraea</taxon>
    </lineage>
</organism>
<sequence length="64" mass="7127">MDNPQSFAVPLEPYALVVAAQRNEALDQAAQWQAVAVQRTAERDELRAELERLRAETNAQAPHA</sequence>
<keyword evidence="2" id="KW-1185">Reference proteome</keyword>
<proteinExistence type="predicted"/>
<reference evidence="1 2" key="1">
    <citation type="submission" date="2016-10" db="EMBL/GenBank/DDBJ databases">
        <authorList>
            <person name="de Groot N.N."/>
        </authorList>
    </citation>
    <scope>NUCLEOTIDE SEQUENCE [LARGE SCALE GENOMIC DNA]</scope>
    <source>
        <strain evidence="1 2">CGMCC 4.5681</strain>
    </source>
</reference>
<name>A0A1G9MFL8_9ACTN</name>
<dbReference type="RefSeq" id="WP_090772001.1">
    <property type="nucleotide sequence ID" value="NZ_FNFB01000028.1"/>
</dbReference>